<dbReference type="Proteomes" id="UP000184471">
    <property type="component" value="Unassembled WGS sequence"/>
</dbReference>
<dbReference type="GO" id="GO:0042256">
    <property type="term" value="P:cytosolic ribosome assembly"/>
    <property type="evidence" value="ECO:0007669"/>
    <property type="project" value="UniProtKB-UniRule"/>
</dbReference>
<dbReference type="FunFam" id="3.30.460.10:FF:000008">
    <property type="entry name" value="Ribosomal silencing factor RsfS"/>
    <property type="match status" value="1"/>
</dbReference>
<dbReference type="Pfam" id="PF02410">
    <property type="entry name" value="RsfS"/>
    <property type="match status" value="1"/>
</dbReference>
<feature type="compositionally biased region" description="Low complexity" evidence="3">
    <location>
        <begin position="201"/>
        <end position="213"/>
    </location>
</feature>
<dbReference type="RefSeq" id="WP_073419165.1">
    <property type="nucleotide sequence ID" value="NZ_FQVX01000001.1"/>
</dbReference>
<feature type="compositionally biased region" description="Acidic residues" evidence="3">
    <location>
        <begin position="175"/>
        <end position="186"/>
    </location>
</feature>
<dbReference type="SUPFAM" id="SSF81301">
    <property type="entry name" value="Nucleotidyltransferase"/>
    <property type="match status" value="1"/>
</dbReference>
<protein>
    <recommendedName>
        <fullName evidence="2">Ribosomal silencing factor RsfS</fullName>
    </recommendedName>
</protein>
<evidence type="ECO:0000256" key="1">
    <source>
        <dbReference type="ARBA" id="ARBA00010574"/>
    </source>
</evidence>
<dbReference type="GO" id="GO:0005737">
    <property type="term" value="C:cytoplasm"/>
    <property type="evidence" value="ECO:0007669"/>
    <property type="project" value="UniProtKB-SubCell"/>
</dbReference>
<accession>A0A1M5FJJ6</accession>
<comment type="subcellular location">
    <subcellularLocation>
        <location evidence="2">Cytoplasm</location>
    </subcellularLocation>
</comment>
<evidence type="ECO:0000256" key="3">
    <source>
        <dbReference type="SAM" id="MobiDB-lite"/>
    </source>
</evidence>
<evidence type="ECO:0000313" key="5">
    <source>
        <dbReference type="Proteomes" id="UP000184471"/>
    </source>
</evidence>
<proteinExistence type="inferred from homology"/>
<comment type="similarity">
    <text evidence="1 2">Belongs to the Iojap/RsfS family.</text>
</comment>
<comment type="function">
    <text evidence="2">Functions as a ribosomal silencing factor. Interacts with ribosomal protein uL14 (rplN), blocking formation of intersubunit bridge B8. Prevents association of the 30S and 50S ribosomal subunits and the formation of functional ribosomes, thus repressing translation.</text>
</comment>
<keyword evidence="2" id="KW-0810">Translation regulation</keyword>
<gene>
    <name evidence="2" type="primary">rsfS</name>
    <name evidence="4" type="ORF">SAMN05444351_1273</name>
</gene>
<dbReference type="STRING" id="1070870.SAMN05444351_1273"/>
<feature type="region of interest" description="Disordered" evidence="3">
    <location>
        <begin position="127"/>
        <end position="213"/>
    </location>
</feature>
<evidence type="ECO:0000256" key="2">
    <source>
        <dbReference type="HAMAP-Rule" id="MF_01477"/>
    </source>
</evidence>
<reference evidence="4 5" key="1">
    <citation type="submission" date="2016-11" db="EMBL/GenBank/DDBJ databases">
        <authorList>
            <person name="Jaros S."/>
            <person name="Januszkiewicz K."/>
            <person name="Wedrychowicz H."/>
        </authorList>
    </citation>
    <scope>NUCLEOTIDE SEQUENCE [LARGE SCALE GENOMIC DNA]</scope>
    <source>
        <strain evidence="4 5">DSM 45408</strain>
    </source>
</reference>
<dbReference type="GO" id="GO:0043023">
    <property type="term" value="F:ribosomal large subunit binding"/>
    <property type="evidence" value="ECO:0007669"/>
    <property type="project" value="TreeGrafter"/>
</dbReference>
<dbReference type="NCBIfam" id="TIGR00090">
    <property type="entry name" value="rsfS_iojap_ybeB"/>
    <property type="match status" value="1"/>
</dbReference>
<keyword evidence="5" id="KW-1185">Reference proteome</keyword>
<name>A0A1M5FJJ6_9ACTN</name>
<feature type="compositionally biased region" description="Low complexity" evidence="3">
    <location>
        <begin position="130"/>
        <end position="139"/>
    </location>
</feature>
<dbReference type="InterPro" id="IPR043519">
    <property type="entry name" value="NT_sf"/>
</dbReference>
<dbReference type="Gene3D" id="3.30.460.10">
    <property type="entry name" value="Beta Polymerase, domain 2"/>
    <property type="match status" value="1"/>
</dbReference>
<dbReference type="GO" id="GO:0017148">
    <property type="term" value="P:negative regulation of translation"/>
    <property type="evidence" value="ECO:0007669"/>
    <property type="project" value="UniProtKB-UniRule"/>
</dbReference>
<keyword evidence="2" id="KW-0963">Cytoplasm</keyword>
<organism evidence="4 5">
    <name type="scientific">Geodermatophilus nigrescens</name>
    <dbReference type="NCBI Taxonomy" id="1070870"/>
    <lineage>
        <taxon>Bacteria</taxon>
        <taxon>Bacillati</taxon>
        <taxon>Actinomycetota</taxon>
        <taxon>Actinomycetes</taxon>
        <taxon>Geodermatophilales</taxon>
        <taxon>Geodermatophilaceae</taxon>
        <taxon>Geodermatophilus</taxon>
    </lineage>
</organism>
<dbReference type="AlphaFoldDB" id="A0A1M5FJJ6"/>
<comment type="subunit">
    <text evidence="2">Interacts with ribosomal protein uL14 (rplN).</text>
</comment>
<sequence length="213" mass="21976">MTASAEARETALLAAQAAADKLATDVSIVDVSDRLAITDAFVLASAPNERQVQSIVDEVEERLRRHGVKPVRREGVAEARWVLLDFVDVVVHVQHTEERAYYALERLWKDCPTIPFVDRALPADGGTGPAGDRAVADGAVSGGVVSGDDVDPAGASPVLLAPDPDAEQADAGGATDEDLLDDDLLEADPLLDGGTGGDGATGDATGEPGASGR</sequence>
<dbReference type="PANTHER" id="PTHR21043:SF0">
    <property type="entry name" value="MITOCHONDRIAL ASSEMBLY OF RIBOSOMAL LARGE SUBUNIT PROTEIN 1"/>
    <property type="match status" value="1"/>
</dbReference>
<dbReference type="HAMAP" id="MF_01477">
    <property type="entry name" value="Iojap_RsfS"/>
    <property type="match status" value="1"/>
</dbReference>
<dbReference type="InterPro" id="IPR004394">
    <property type="entry name" value="Iojap/RsfS/C7orf30"/>
</dbReference>
<feature type="compositionally biased region" description="Low complexity" evidence="3">
    <location>
        <begin position="146"/>
        <end position="155"/>
    </location>
</feature>
<dbReference type="EMBL" id="FQVX01000001">
    <property type="protein sequence ID" value="SHF91777.1"/>
    <property type="molecule type" value="Genomic_DNA"/>
</dbReference>
<dbReference type="OrthoDB" id="9793681at2"/>
<dbReference type="PANTHER" id="PTHR21043">
    <property type="entry name" value="IOJAP SUPERFAMILY ORTHOLOG"/>
    <property type="match status" value="1"/>
</dbReference>
<keyword evidence="2" id="KW-0678">Repressor</keyword>
<dbReference type="GO" id="GO:0090071">
    <property type="term" value="P:negative regulation of ribosome biogenesis"/>
    <property type="evidence" value="ECO:0007669"/>
    <property type="project" value="UniProtKB-UniRule"/>
</dbReference>
<evidence type="ECO:0000313" key="4">
    <source>
        <dbReference type="EMBL" id="SHF91777.1"/>
    </source>
</evidence>